<keyword evidence="1" id="KW-0812">Transmembrane</keyword>
<evidence type="ECO:0000313" key="3">
    <source>
        <dbReference type="Proteomes" id="UP001153199"/>
    </source>
</evidence>
<dbReference type="AlphaFoldDB" id="A0A9X4NZI0"/>
<keyword evidence="1" id="KW-0472">Membrane</keyword>
<keyword evidence="1" id="KW-1133">Transmembrane helix</keyword>
<protein>
    <submittedName>
        <fullName evidence="2">Uncharacterized protein</fullName>
    </submittedName>
</protein>
<gene>
    <name evidence="2" type="ORF">NF717_05135</name>
</gene>
<evidence type="ECO:0000313" key="2">
    <source>
        <dbReference type="EMBL" id="MDG6145040.1"/>
    </source>
</evidence>
<accession>A0A9X4NZI0</accession>
<reference evidence="2" key="1">
    <citation type="submission" date="2022-06" db="EMBL/GenBank/DDBJ databases">
        <title>Lactococcus from bovine mastitis in China.</title>
        <authorList>
            <person name="Lin Y."/>
            <person name="Han B."/>
        </authorList>
    </citation>
    <scope>NUCLEOTIDE SEQUENCE</scope>
    <source>
        <strain evidence="2">Ningxia-I-26</strain>
    </source>
</reference>
<dbReference type="EMBL" id="JAMWFV010000004">
    <property type="protein sequence ID" value="MDG6145040.1"/>
    <property type="molecule type" value="Genomic_DNA"/>
</dbReference>
<evidence type="ECO:0000256" key="1">
    <source>
        <dbReference type="SAM" id="Phobius"/>
    </source>
</evidence>
<keyword evidence="3" id="KW-1185">Reference proteome</keyword>
<name>A0A9X4NZI0_9LACT</name>
<sequence>MNKNNDNDPVYIKFLGMKFHYDFEILLAIAAIVAVVVVILKILFFLLN</sequence>
<dbReference type="Proteomes" id="UP001153199">
    <property type="component" value="Unassembled WGS sequence"/>
</dbReference>
<comment type="caution">
    <text evidence="2">The sequence shown here is derived from an EMBL/GenBank/DDBJ whole genome shotgun (WGS) entry which is preliminary data.</text>
</comment>
<feature type="transmembrane region" description="Helical" evidence="1">
    <location>
        <begin position="25"/>
        <end position="47"/>
    </location>
</feature>
<dbReference type="RefSeq" id="WP_279359787.1">
    <property type="nucleotide sequence ID" value="NZ_JAMWDY010000003.1"/>
</dbReference>
<organism evidence="2 3">
    <name type="scientific">Lactococcus formosensis</name>
    <dbReference type="NCBI Taxonomy" id="1281486"/>
    <lineage>
        <taxon>Bacteria</taxon>
        <taxon>Bacillati</taxon>
        <taxon>Bacillota</taxon>
        <taxon>Bacilli</taxon>
        <taxon>Lactobacillales</taxon>
        <taxon>Streptococcaceae</taxon>
        <taxon>Lactococcus</taxon>
    </lineage>
</organism>
<proteinExistence type="predicted"/>